<proteinExistence type="predicted"/>
<protein>
    <submittedName>
        <fullName evidence="1">Uncharacterized protein</fullName>
    </submittedName>
</protein>
<gene>
    <name evidence="1" type="ORF">KPH14_002282</name>
</gene>
<reference evidence="1" key="1">
    <citation type="submission" date="2021-08" db="EMBL/GenBank/DDBJ databases">
        <authorList>
            <person name="Misof B."/>
            <person name="Oliver O."/>
            <person name="Podsiadlowski L."/>
            <person name="Donath A."/>
            <person name="Peters R."/>
            <person name="Mayer C."/>
            <person name="Rust J."/>
            <person name="Gunkel S."/>
            <person name="Lesny P."/>
            <person name="Martin S."/>
            <person name="Oeyen J.P."/>
            <person name="Petersen M."/>
            <person name="Panagiotis P."/>
            <person name="Wilbrandt J."/>
            <person name="Tanja T."/>
        </authorList>
    </citation>
    <scope>NUCLEOTIDE SEQUENCE</scope>
    <source>
        <strain evidence="1">GBR_01_08_01A</strain>
        <tissue evidence="1">Thorax + abdomen</tissue>
    </source>
</reference>
<keyword evidence="2" id="KW-1185">Reference proteome</keyword>
<dbReference type="AlphaFoldDB" id="A0AAD9RMC2"/>
<organism evidence="1 2">
    <name type="scientific">Odynerus spinipes</name>
    <dbReference type="NCBI Taxonomy" id="1348599"/>
    <lineage>
        <taxon>Eukaryota</taxon>
        <taxon>Metazoa</taxon>
        <taxon>Ecdysozoa</taxon>
        <taxon>Arthropoda</taxon>
        <taxon>Hexapoda</taxon>
        <taxon>Insecta</taxon>
        <taxon>Pterygota</taxon>
        <taxon>Neoptera</taxon>
        <taxon>Endopterygota</taxon>
        <taxon>Hymenoptera</taxon>
        <taxon>Apocrita</taxon>
        <taxon>Aculeata</taxon>
        <taxon>Vespoidea</taxon>
        <taxon>Vespidae</taxon>
        <taxon>Eumeninae</taxon>
        <taxon>Odynerus</taxon>
    </lineage>
</organism>
<name>A0AAD9RMC2_9HYME</name>
<dbReference type="Proteomes" id="UP001258017">
    <property type="component" value="Unassembled WGS sequence"/>
</dbReference>
<evidence type="ECO:0000313" key="1">
    <source>
        <dbReference type="EMBL" id="KAK2581813.1"/>
    </source>
</evidence>
<comment type="caution">
    <text evidence="1">The sequence shown here is derived from an EMBL/GenBank/DDBJ whole genome shotgun (WGS) entry which is preliminary data.</text>
</comment>
<reference evidence="1" key="2">
    <citation type="journal article" date="2023" name="Commun. Biol.">
        <title>Intrasexual cuticular hydrocarbon dimorphism in a wasp sheds light on hydrocarbon biosynthesis genes in Hymenoptera.</title>
        <authorList>
            <person name="Moris V.C."/>
            <person name="Podsiadlowski L."/>
            <person name="Martin S."/>
            <person name="Oeyen J.P."/>
            <person name="Donath A."/>
            <person name="Petersen M."/>
            <person name="Wilbrandt J."/>
            <person name="Misof B."/>
            <person name="Liedtke D."/>
            <person name="Thamm M."/>
            <person name="Scheiner R."/>
            <person name="Schmitt T."/>
            <person name="Niehuis O."/>
        </authorList>
    </citation>
    <scope>NUCLEOTIDE SEQUENCE</scope>
    <source>
        <strain evidence="1">GBR_01_08_01A</strain>
    </source>
</reference>
<dbReference type="EMBL" id="JAIFRP010000038">
    <property type="protein sequence ID" value="KAK2581813.1"/>
    <property type="molecule type" value="Genomic_DNA"/>
</dbReference>
<sequence>MRLVSRTTSSDPRQFGGWFSRPREFLNLLVSQEGSEPTSEALPQECDSAFQLSSYYARSEVALRTNTGTIAGHHLRPIARSSSNLM</sequence>
<evidence type="ECO:0000313" key="2">
    <source>
        <dbReference type="Proteomes" id="UP001258017"/>
    </source>
</evidence>
<accession>A0AAD9RMC2</accession>